<dbReference type="EMBL" id="LMWL01000044">
    <property type="protein sequence ID" value="KUM93712.1"/>
    <property type="molecule type" value="Genomic_DNA"/>
</dbReference>
<feature type="region of interest" description="Disordered" evidence="1">
    <location>
        <begin position="201"/>
        <end position="223"/>
    </location>
</feature>
<name>A0A124HC96_9ACTN</name>
<keyword evidence="3" id="KW-1185">Reference proteome</keyword>
<evidence type="ECO:0000313" key="3">
    <source>
        <dbReference type="Proteomes" id="UP000054241"/>
    </source>
</evidence>
<dbReference type="Proteomes" id="UP000054241">
    <property type="component" value="Unassembled WGS sequence"/>
</dbReference>
<evidence type="ECO:0000313" key="2">
    <source>
        <dbReference type="EMBL" id="KUM93712.1"/>
    </source>
</evidence>
<organism evidence="2 3">
    <name type="scientific">Streptomyces cellostaticus</name>
    <dbReference type="NCBI Taxonomy" id="67285"/>
    <lineage>
        <taxon>Bacteria</taxon>
        <taxon>Bacillati</taxon>
        <taxon>Actinomycetota</taxon>
        <taxon>Actinomycetes</taxon>
        <taxon>Kitasatosporales</taxon>
        <taxon>Streptomycetaceae</taxon>
        <taxon>Streptomyces</taxon>
    </lineage>
</organism>
<dbReference type="RefSeq" id="WP_067003371.1">
    <property type="nucleotide sequence ID" value="NZ_BNDU01000006.1"/>
</dbReference>
<dbReference type="AlphaFoldDB" id="A0A124HC96"/>
<evidence type="ECO:0000256" key="1">
    <source>
        <dbReference type="SAM" id="MobiDB-lite"/>
    </source>
</evidence>
<sequence length="223" mass="22939">MTTDTSPQTARRRLLALVRAVRLPARWLLPAGVLLGAAAGGVYGTVQTPQYTATSYVMAVPVNQQFDSQTALGFAQAYGRVATQLAVLGDAQVWAGVPVGTLRTSVRSATSPDAPMVSISATSPRPAQAADIANAVARSLTEHAGHAARDTGIRLVNFSHALKPAQPSSASRKLTTLVGASMGGLLGGLALLVRPRRSTDDADTARASVPAPAHAGDVQEQVG</sequence>
<accession>A0A124HC96</accession>
<proteinExistence type="predicted"/>
<comment type="caution">
    <text evidence="2">The sequence shown here is derived from an EMBL/GenBank/DDBJ whole genome shotgun (WGS) entry which is preliminary data.</text>
</comment>
<dbReference type="OrthoDB" id="3872739at2"/>
<reference evidence="2 3" key="1">
    <citation type="submission" date="2015-10" db="EMBL/GenBank/DDBJ databases">
        <title>Draft genome sequence of Streptomyces cellostaticus DSM 40189, type strain for the species Streptomyces cellostaticus.</title>
        <authorList>
            <person name="Ruckert C."/>
            <person name="Winkler A."/>
            <person name="Kalinowski J."/>
            <person name="Kampfer P."/>
            <person name="Glaeser S."/>
        </authorList>
    </citation>
    <scope>NUCLEOTIDE SEQUENCE [LARGE SCALE GENOMIC DNA]</scope>
    <source>
        <strain evidence="2 3">DSM 40189</strain>
    </source>
</reference>
<protein>
    <submittedName>
        <fullName evidence="2">Lipopolysaccharide biosynthesis protein</fullName>
    </submittedName>
</protein>
<dbReference type="STRING" id="67285.AQI88_25220"/>
<gene>
    <name evidence="2" type="ORF">AQI88_25220</name>
</gene>